<evidence type="ECO:0000313" key="2">
    <source>
        <dbReference type="EMBL" id="NNG35927.1"/>
    </source>
</evidence>
<sequence>MESGPRRALATLYGIFALAATARAVVQLATQFDQAPLAYSLSLLSGLVYLAATVGLATQRRWSRPLTLVAVCVELVGVLGIGLWSLLDPALFPHDTVWSKFGYGYVFIPVALPILGLTWWWRTRPGTSGDGDSAR</sequence>
<reference evidence="2 3" key="1">
    <citation type="submission" date="2020-05" db="EMBL/GenBank/DDBJ databases">
        <title>Nakamurella sp. DB0629 isolated from air conditioner.</title>
        <authorList>
            <person name="Kim D.H."/>
            <person name="Kim D.-U."/>
        </authorList>
    </citation>
    <scope>NUCLEOTIDE SEQUENCE [LARGE SCALE GENOMIC DNA]</scope>
    <source>
        <strain evidence="2 3">DB0629</strain>
    </source>
</reference>
<keyword evidence="3" id="KW-1185">Reference proteome</keyword>
<comment type="caution">
    <text evidence="2">The sequence shown here is derived from an EMBL/GenBank/DDBJ whole genome shotgun (WGS) entry which is preliminary data.</text>
</comment>
<organism evidence="2 3">
    <name type="scientific">Nakamurella aerolata</name>
    <dbReference type="NCBI Taxonomy" id="1656892"/>
    <lineage>
        <taxon>Bacteria</taxon>
        <taxon>Bacillati</taxon>
        <taxon>Actinomycetota</taxon>
        <taxon>Actinomycetes</taxon>
        <taxon>Nakamurellales</taxon>
        <taxon>Nakamurellaceae</taxon>
        <taxon>Nakamurella</taxon>
    </lineage>
</organism>
<proteinExistence type="predicted"/>
<feature type="transmembrane region" description="Helical" evidence="1">
    <location>
        <begin position="66"/>
        <end position="87"/>
    </location>
</feature>
<dbReference type="AlphaFoldDB" id="A0A849A7B6"/>
<evidence type="ECO:0008006" key="4">
    <source>
        <dbReference type="Google" id="ProtNLM"/>
    </source>
</evidence>
<protein>
    <recommendedName>
        <fullName evidence="4">Integral membrane protein</fullName>
    </recommendedName>
</protein>
<feature type="transmembrane region" description="Helical" evidence="1">
    <location>
        <begin position="102"/>
        <end position="121"/>
    </location>
</feature>
<dbReference type="EMBL" id="JABEND010000004">
    <property type="protein sequence ID" value="NNG35927.1"/>
    <property type="molecule type" value="Genomic_DNA"/>
</dbReference>
<dbReference type="Proteomes" id="UP000562984">
    <property type="component" value="Unassembled WGS sequence"/>
</dbReference>
<feature type="transmembrane region" description="Helical" evidence="1">
    <location>
        <begin position="34"/>
        <end position="54"/>
    </location>
</feature>
<keyword evidence="1" id="KW-1133">Transmembrane helix</keyword>
<keyword evidence="1" id="KW-0472">Membrane</keyword>
<gene>
    <name evidence="2" type="ORF">HKD39_09425</name>
</gene>
<evidence type="ECO:0000256" key="1">
    <source>
        <dbReference type="SAM" id="Phobius"/>
    </source>
</evidence>
<name>A0A849A7B6_9ACTN</name>
<keyword evidence="1" id="KW-0812">Transmembrane</keyword>
<accession>A0A849A7B6</accession>
<evidence type="ECO:0000313" key="3">
    <source>
        <dbReference type="Proteomes" id="UP000562984"/>
    </source>
</evidence>